<dbReference type="EMBL" id="MK072361">
    <property type="protein sequence ID" value="AYV82325.1"/>
    <property type="molecule type" value="Genomic_DNA"/>
</dbReference>
<dbReference type="InterPro" id="IPR036770">
    <property type="entry name" value="Ankyrin_rpt-contain_sf"/>
</dbReference>
<organism evidence="1">
    <name type="scientific">Homavirus sp</name>
    <dbReference type="NCBI Taxonomy" id="2487769"/>
    <lineage>
        <taxon>Viruses</taxon>
        <taxon>Varidnaviria</taxon>
        <taxon>Bamfordvirae</taxon>
        <taxon>Nucleocytoviricota</taxon>
        <taxon>Megaviricetes</taxon>
        <taxon>Imitervirales</taxon>
        <taxon>Mimiviridae</taxon>
        <taxon>Klosneuvirinae</taxon>
    </lineage>
</organism>
<protein>
    <submittedName>
        <fullName evidence="1">Uncharacterized protein</fullName>
    </submittedName>
</protein>
<gene>
    <name evidence="1" type="ORF">Homavirus30_7</name>
</gene>
<evidence type="ECO:0000313" key="1">
    <source>
        <dbReference type="EMBL" id="AYV82325.1"/>
    </source>
</evidence>
<sequence length="221" mass="25714">MSSPSLINYADNFMNIDSSIWYKKHESLLLYTNFDMKLILAYMCQLFRGCKNDKILFHVIDNAINLNHASDCNHRLLTYALMFASSSVIIKLIDKGVDLEYVETSAHYRPIHLAARYSTPQVLKHLIGKVDLEAETKYGERLIHIVAKKLDYDTIKYVINLDVRLDINLHTYKNRSVSLDVKHLILLNKRVDICDKIDLLNIIDQKLDNNFVSKRQRIDNT</sequence>
<proteinExistence type="predicted"/>
<reference evidence="1" key="1">
    <citation type="submission" date="2018-10" db="EMBL/GenBank/DDBJ databases">
        <title>Hidden diversity of soil giant viruses.</title>
        <authorList>
            <person name="Schulz F."/>
            <person name="Alteio L."/>
            <person name="Goudeau D."/>
            <person name="Ryan E.M."/>
            <person name="Malmstrom R.R."/>
            <person name="Blanchard J."/>
            <person name="Woyke T."/>
        </authorList>
    </citation>
    <scope>NUCLEOTIDE SEQUENCE</scope>
    <source>
        <strain evidence="1">HOV1</strain>
    </source>
</reference>
<dbReference type="Gene3D" id="1.25.40.20">
    <property type="entry name" value="Ankyrin repeat-containing domain"/>
    <property type="match status" value="1"/>
</dbReference>
<dbReference type="SUPFAM" id="SSF48403">
    <property type="entry name" value="Ankyrin repeat"/>
    <property type="match status" value="1"/>
</dbReference>
<accession>A0A3G5A4Z8</accession>
<name>A0A3G5A4Z8_9VIRU</name>